<feature type="compositionally biased region" description="Low complexity" evidence="1">
    <location>
        <begin position="446"/>
        <end position="462"/>
    </location>
</feature>
<dbReference type="STRING" id="1618570.UT08_C0003G0012"/>
<proteinExistence type="predicted"/>
<feature type="region of interest" description="Disordered" evidence="1">
    <location>
        <begin position="420"/>
        <end position="475"/>
    </location>
</feature>
<comment type="caution">
    <text evidence="4">The sequence shown here is derived from an EMBL/GenBank/DDBJ whole genome shotgun (WGS) entry which is preliminary data.</text>
</comment>
<dbReference type="Proteomes" id="UP000034081">
    <property type="component" value="Unassembled WGS sequence"/>
</dbReference>
<dbReference type="Gene3D" id="2.60.40.1260">
    <property type="entry name" value="Lamin Tail domain"/>
    <property type="match status" value="1"/>
</dbReference>
<dbReference type="SMART" id="SM00754">
    <property type="entry name" value="CHRD"/>
    <property type="match status" value="1"/>
</dbReference>
<dbReference type="InterPro" id="IPR010895">
    <property type="entry name" value="CHRD"/>
</dbReference>
<evidence type="ECO:0000256" key="1">
    <source>
        <dbReference type="SAM" id="MobiDB-lite"/>
    </source>
</evidence>
<dbReference type="EMBL" id="LBVL01000003">
    <property type="protein sequence ID" value="KKQ85849.1"/>
    <property type="molecule type" value="Genomic_DNA"/>
</dbReference>
<evidence type="ECO:0000313" key="5">
    <source>
        <dbReference type="Proteomes" id="UP000034081"/>
    </source>
</evidence>
<sequence length="520" mass="56234">MPKKYLILPLSLLFLLLIVFSLLKAESTYSAANHVVISEVQVGGGIAGDEFVELYNPTNDYVNINAWRLTRKTDTGTQSILVSSLNGLIQPHGYILIAPPTDYDGSVTPDITYSNTLERIAAENTVLLYRDAGVSIVDKVGLGGATDVETTAITNPANNGSVERKAKLTSTVDSMEPGGDDEFEGNGYDTFNNLNDFIARTISNPQNSSSPTETSTQIPVTAPITLYAVLEGNNEVTSVDTTNDGFASLTFNFSENTFDLNLSAKEYQIADLTGAHIHLGAIGAEGAILVDLGQQVPWVQQPANIIRKIITDMQFPQQYIDELLAGDTYINIHTNSNPDGEIRGQLSTQWPPPDYGTPIPTQPLTPVPTEEPTPIPTEEPTPLPTQEPTVVPTVEPTVEPTQEPTPLPTDEPTPVPTAIPTVIPTEVPTPIPTVEPTIEPTPVPTAEPTVEPTAEPTQEPTPSVEPTAIPTPQPTQLPTRFLGSFLFPGRTTSCRLIFTPMRFGFLRLYFPMISCTSFPD</sequence>
<dbReference type="Pfam" id="PF00932">
    <property type="entry name" value="LTD"/>
    <property type="match status" value="1"/>
</dbReference>
<dbReference type="AlphaFoldDB" id="A0A0G0NIX3"/>
<dbReference type="InterPro" id="IPR036415">
    <property type="entry name" value="Lamin_tail_dom_sf"/>
</dbReference>
<dbReference type="SUPFAM" id="SSF74853">
    <property type="entry name" value="Lamin A/C globular tail domain"/>
    <property type="match status" value="1"/>
</dbReference>
<name>A0A0G0NIX3_9BACT</name>
<evidence type="ECO:0000313" key="4">
    <source>
        <dbReference type="EMBL" id="KKQ85849.1"/>
    </source>
</evidence>
<feature type="region of interest" description="Disordered" evidence="1">
    <location>
        <begin position="396"/>
        <end position="415"/>
    </location>
</feature>
<feature type="compositionally biased region" description="Pro residues" evidence="1">
    <location>
        <begin position="427"/>
        <end position="445"/>
    </location>
</feature>
<protein>
    <submittedName>
        <fullName evidence="4">Putative RNA polymerase sigma factor</fullName>
    </submittedName>
</protein>
<feature type="compositionally biased region" description="Pro residues" evidence="1">
    <location>
        <begin position="403"/>
        <end position="415"/>
    </location>
</feature>
<gene>
    <name evidence="4" type="ORF">UT08_C0003G0012</name>
</gene>
<dbReference type="Pfam" id="PF07452">
    <property type="entry name" value="CHRD"/>
    <property type="match status" value="1"/>
</dbReference>
<evidence type="ECO:0000259" key="2">
    <source>
        <dbReference type="PROSITE" id="PS50933"/>
    </source>
</evidence>
<feature type="compositionally biased region" description="Pro residues" evidence="1">
    <location>
        <begin position="350"/>
        <end position="385"/>
    </location>
</feature>
<organism evidence="4 5">
    <name type="scientific">Candidatus Woesebacteria bacterium GW2011_GWB1_38_8</name>
    <dbReference type="NCBI Taxonomy" id="1618570"/>
    <lineage>
        <taxon>Bacteria</taxon>
        <taxon>Candidatus Woeseibacteriota</taxon>
    </lineage>
</organism>
<dbReference type="PROSITE" id="PS50933">
    <property type="entry name" value="CHRD"/>
    <property type="match status" value="1"/>
</dbReference>
<feature type="domain" description="LTD" evidence="3">
    <location>
        <begin position="27"/>
        <end position="173"/>
    </location>
</feature>
<reference evidence="4 5" key="1">
    <citation type="journal article" date="2015" name="Nature">
        <title>rRNA introns, odd ribosomes, and small enigmatic genomes across a large radiation of phyla.</title>
        <authorList>
            <person name="Brown C.T."/>
            <person name="Hug L.A."/>
            <person name="Thomas B.C."/>
            <person name="Sharon I."/>
            <person name="Castelle C.J."/>
            <person name="Singh A."/>
            <person name="Wilkins M.J."/>
            <person name="Williams K.H."/>
            <person name="Banfield J.F."/>
        </authorList>
    </citation>
    <scope>NUCLEOTIDE SEQUENCE [LARGE SCALE GENOMIC DNA]</scope>
</reference>
<dbReference type="PROSITE" id="PS51841">
    <property type="entry name" value="LTD"/>
    <property type="match status" value="1"/>
</dbReference>
<dbReference type="PATRIC" id="fig|1618570.3.peg.296"/>
<feature type="domain" description="CHRD" evidence="2">
    <location>
        <begin position="222"/>
        <end position="351"/>
    </location>
</feature>
<evidence type="ECO:0000259" key="3">
    <source>
        <dbReference type="PROSITE" id="PS51841"/>
    </source>
</evidence>
<accession>A0A0G0NIX3</accession>
<dbReference type="InterPro" id="IPR001322">
    <property type="entry name" value="Lamin_tail_dom"/>
</dbReference>
<feature type="region of interest" description="Disordered" evidence="1">
    <location>
        <begin position="335"/>
        <end position="391"/>
    </location>
</feature>